<keyword evidence="2 5" id="KW-0472">Membrane</keyword>
<evidence type="ECO:0000256" key="5">
    <source>
        <dbReference type="SAM" id="Phobius"/>
    </source>
</evidence>
<feature type="transmembrane region" description="Helical" evidence="5">
    <location>
        <begin position="9"/>
        <end position="28"/>
    </location>
</feature>
<evidence type="ECO:0000256" key="4">
    <source>
        <dbReference type="PROSITE-ProRule" id="PRU00339"/>
    </source>
</evidence>
<dbReference type="Pfam" id="PF13525">
    <property type="entry name" value="YfiO"/>
    <property type="match status" value="1"/>
</dbReference>
<evidence type="ECO:0000256" key="2">
    <source>
        <dbReference type="ARBA" id="ARBA00023136"/>
    </source>
</evidence>
<dbReference type="InterPro" id="IPR011990">
    <property type="entry name" value="TPR-like_helical_dom_sf"/>
</dbReference>
<dbReference type="InterPro" id="IPR039565">
    <property type="entry name" value="BamD-like"/>
</dbReference>
<evidence type="ECO:0000313" key="8">
    <source>
        <dbReference type="Proteomes" id="UP000198736"/>
    </source>
</evidence>
<dbReference type="SMART" id="SM00028">
    <property type="entry name" value="TPR"/>
    <property type="match status" value="3"/>
</dbReference>
<dbReference type="NCBIfam" id="TIGR03302">
    <property type="entry name" value="OM_YfiO"/>
    <property type="match status" value="1"/>
</dbReference>
<gene>
    <name evidence="7" type="ORF">COMA2_210056</name>
</gene>
<name>A0A0S4LH84_9BACT</name>
<feature type="repeat" description="TPR" evidence="4">
    <location>
        <begin position="93"/>
        <end position="126"/>
    </location>
</feature>
<dbReference type="InterPro" id="IPR019734">
    <property type="entry name" value="TPR_rpt"/>
</dbReference>
<sequence length="346" mass="38032">MRKQVNRTVLVIAFSPYPCYVFTGMLPLEIAASPLSRLSRLSLAAFLGVGSLFITSCAGDIGPGDVRSGIKKVFSSTDEQIFLGDTVENHYHPNVIMKRGEAYFEKEEYAEALVEYKHFLELHRNHVLAPYAGFRIGEIHFKMAKTIDRDPEPMQKAITAFEQMRKEFPGSRYDTQALQKLEECHDWIAQMHLFVGQFYYRRGSYLAATHRFQQILQAYPNKPIAAEALYSLAKSYHEMGADDWARENLVVLVDKYPNSTASGAGKSLLEKIGGAQPSTLLAQKSESVPLSDAGPGMVRSNRPAVSPSPPPAIGILGVPPALDSLGAAAATTLGQGFTACRLGAWC</sequence>
<keyword evidence="5" id="KW-0812">Transmembrane</keyword>
<evidence type="ECO:0000259" key="6">
    <source>
        <dbReference type="Pfam" id="PF13525"/>
    </source>
</evidence>
<dbReference type="OrthoDB" id="9781894at2"/>
<evidence type="ECO:0000313" key="7">
    <source>
        <dbReference type="EMBL" id="CUS36270.1"/>
    </source>
</evidence>
<organism evidence="7 8">
    <name type="scientific">Candidatus Nitrospira nitrificans</name>
    <dbReference type="NCBI Taxonomy" id="1742973"/>
    <lineage>
        <taxon>Bacteria</taxon>
        <taxon>Pseudomonadati</taxon>
        <taxon>Nitrospirota</taxon>
        <taxon>Nitrospiria</taxon>
        <taxon>Nitrospirales</taxon>
        <taxon>Nitrospiraceae</taxon>
        <taxon>Nitrospira</taxon>
    </lineage>
</organism>
<keyword evidence="8" id="KW-1185">Reference proteome</keyword>
<dbReference type="EMBL" id="CZPZ01000014">
    <property type="protein sequence ID" value="CUS36270.1"/>
    <property type="molecule type" value="Genomic_DNA"/>
</dbReference>
<keyword evidence="5" id="KW-1133">Transmembrane helix</keyword>
<dbReference type="STRING" id="1742973.COMA2_210056"/>
<evidence type="ECO:0000256" key="1">
    <source>
        <dbReference type="ARBA" id="ARBA00022729"/>
    </source>
</evidence>
<protein>
    <recommendedName>
        <fullName evidence="6">Outer membrane lipoprotein BamD-like domain-containing protein</fullName>
    </recommendedName>
</protein>
<dbReference type="AlphaFoldDB" id="A0A0S4LH84"/>
<keyword evidence="4" id="KW-0802">TPR repeat</keyword>
<keyword evidence="1" id="KW-0732">Signal</keyword>
<proteinExistence type="predicted"/>
<evidence type="ECO:0000256" key="3">
    <source>
        <dbReference type="ARBA" id="ARBA00023237"/>
    </source>
</evidence>
<dbReference type="InterPro" id="IPR017689">
    <property type="entry name" value="BamD"/>
</dbReference>
<dbReference type="Proteomes" id="UP000198736">
    <property type="component" value="Unassembled WGS sequence"/>
</dbReference>
<dbReference type="PROSITE" id="PS50005">
    <property type="entry name" value="TPR"/>
    <property type="match status" value="2"/>
</dbReference>
<accession>A0A0S4LH84</accession>
<feature type="domain" description="Outer membrane lipoprotein BamD-like" evidence="6">
    <location>
        <begin position="91"/>
        <end position="247"/>
    </location>
</feature>
<reference evidence="8" key="1">
    <citation type="submission" date="2015-10" db="EMBL/GenBank/DDBJ databases">
        <authorList>
            <person name="Luecker S."/>
            <person name="Luecker S."/>
        </authorList>
    </citation>
    <scope>NUCLEOTIDE SEQUENCE [LARGE SCALE GENOMIC DNA]</scope>
</reference>
<dbReference type="SUPFAM" id="SSF48452">
    <property type="entry name" value="TPR-like"/>
    <property type="match status" value="1"/>
</dbReference>
<dbReference type="Gene3D" id="1.25.40.10">
    <property type="entry name" value="Tetratricopeptide repeat domain"/>
    <property type="match status" value="1"/>
</dbReference>
<feature type="repeat" description="TPR" evidence="4">
    <location>
        <begin position="189"/>
        <end position="222"/>
    </location>
</feature>
<keyword evidence="3" id="KW-0998">Cell outer membrane</keyword>